<sequence length="235" mass="25808">MLEDADRYLQINFCEFIVKSNQGFQGFPPRVNGGRSVDVTVNQGGSVSITVQKLCCMIGNPDPTPAPVVLPQQVDMWNSNAYRLELQFSIRETVCTKASGRDPFTCDFKLGPFVPTAFCRSSVEVSGELISNVIVQCHRGTSSSESMSSEEMMRVPIMNPNRRGSSRREVASGSRGDILSNTSLGSVPAFAAKQRRLALQPRIASKSCTGENQLWMMVVCFPKGNKLTWNGLSKD</sequence>
<keyword evidence="6" id="KW-0597">Phosphoprotein</keyword>
<dbReference type="PANTHER" id="PTHR15444:SF4">
    <property type="entry name" value="SECRETED PHOSPHOPROTEIN 24"/>
    <property type="match status" value="1"/>
</dbReference>
<keyword evidence="7" id="KW-0732">Signal</keyword>
<evidence type="ECO:0000256" key="2">
    <source>
        <dbReference type="ARBA" id="ARBA00004613"/>
    </source>
</evidence>
<reference evidence="10 11" key="1">
    <citation type="submission" date="2024-06" db="EMBL/GenBank/DDBJ databases">
        <title>The draft genome of Grus japonensis, version 3.</title>
        <authorList>
            <person name="Nabeshima K."/>
            <person name="Suzuki S."/>
            <person name="Onuma M."/>
        </authorList>
    </citation>
    <scope>NUCLEOTIDE SEQUENCE [LARGE SCALE GENOMIC DNA]</scope>
    <source>
        <strain evidence="10 11">451A</strain>
    </source>
</reference>
<dbReference type="InterPro" id="IPR010892">
    <property type="entry name" value="Spp-24"/>
</dbReference>
<dbReference type="PANTHER" id="PTHR15444">
    <property type="entry name" value="SECRETED PHOSPHOPROTEIN 24"/>
    <property type="match status" value="1"/>
</dbReference>
<organism evidence="10 11">
    <name type="scientific">Grus japonensis</name>
    <name type="common">Japanese crane</name>
    <name type="synonym">Red-crowned crane</name>
    <dbReference type="NCBI Taxonomy" id="30415"/>
    <lineage>
        <taxon>Eukaryota</taxon>
        <taxon>Metazoa</taxon>
        <taxon>Chordata</taxon>
        <taxon>Craniata</taxon>
        <taxon>Vertebrata</taxon>
        <taxon>Euteleostomi</taxon>
        <taxon>Archelosauria</taxon>
        <taxon>Archosauria</taxon>
        <taxon>Dinosauria</taxon>
        <taxon>Saurischia</taxon>
        <taxon>Theropoda</taxon>
        <taxon>Coelurosauria</taxon>
        <taxon>Aves</taxon>
        <taxon>Neognathae</taxon>
        <taxon>Neoaves</taxon>
        <taxon>Gruiformes</taxon>
        <taxon>Gruidae</taxon>
        <taxon>Grus</taxon>
    </lineage>
</organism>
<dbReference type="EMBL" id="BAAFJT010000006">
    <property type="protein sequence ID" value="GAB0191831.1"/>
    <property type="molecule type" value="Genomic_DNA"/>
</dbReference>
<keyword evidence="8" id="KW-1015">Disulfide bond</keyword>
<protein>
    <recommendedName>
        <fullName evidence="4">Secreted phosphoprotein 24</fullName>
    </recommendedName>
    <alternativeName>
        <fullName evidence="9">Secreted phosphoprotein 2</fullName>
    </alternativeName>
</protein>
<evidence type="ECO:0000256" key="6">
    <source>
        <dbReference type="ARBA" id="ARBA00022553"/>
    </source>
</evidence>
<evidence type="ECO:0000256" key="7">
    <source>
        <dbReference type="ARBA" id="ARBA00022729"/>
    </source>
</evidence>
<dbReference type="AlphaFoldDB" id="A0ABC9X2D4"/>
<dbReference type="GO" id="GO:0005576">
    <property type="term" value="C:extracellular region"/>
    <property type="evidence" value="ECO:0007669"/>
    <property type="project" value="UniProtKB-SubCell"/>
</dbReference>
<gene>
    <name evidence="10" type="ORF">GRJ2_001648400</name>
</gene>
<comment type="function">
    <text evidence="1">Could coordinate an aspect of bone turnover.</text>
</comment>
<comment type="caution">
    <text evidence="10">The sequence shown here is derived from an EMBL/GenBank/DDBJ whole genome shotgun (WGS) entry which is preliminary data.</text>
</comment>
<keyword evidence="11" id="KW-1185">Reference proteome</keyword>
<evidence type="ECO:0000256" key="3">
    <source>
        <dbReference type="ARBA" id="ARBA00008576"/>
    </source>
</evidence>
<dbReference type="Proteomes" id="UP001623348">
    <property type="component" value="Unassembled WGS sequence"/>
</dbReference>
<name>A0ABC9X2D4_GRUJA</name>
<keyword evidence="5" id="KW-0964">Secreted</keyword>
<dbReference type="SUPFAM" id="SSF54403">
    <property type="entry name" value="Cystatin/monellin"/>
    <property type="match status" value="1"/>
</dbReference>
<dbReference type="InterPro" id="IPR046350">
    <property type="entry name" value="Cystatin_sf"/>
</dbReference>
<dbReference type="Pfam" id="PF07448">
    <property type="entry name" value="Spp-24"/>
    <property type="match status" value="1"/>
</dbReference>
<evidence type="ECO:0000256" key="4">
    <source>
        <dbReference type="ARBA" id="ARBA00020365"/>
    </source>
</evidence>
<evidence type="ECO:0000313" key="11">
    <source>
        <dbReference type="Proteomes" id="UP001623348"/>
    </source>
</evidence>
<evidence type="ECO:0000256" key="9">
    <source>
        <dbReference type="ARBA" id="ARBA00029627"/>
    </source>
</evidence>
<evidence type="ECO:0000256" key="5">
    <source>
        <dbReference type="ARBA" id="ARBA00022525"/>
    </source>
</evidence>
<evidence type="ECO:0000313" key="10">
    <source>
        <dbReference type="EMBL" id="GAB0191831.1"/>
    </source>
</evidence>
<dbReference type="Gene3D" id="3.10.450.10">
    <property type="match status" value="1"/>
</dbReference>
<comment type="similarity">
    <text evidence="3">Belongs to the SPP2 family.</text>
</comment>
<accession>A0ABC9X2D4</accession>
<proteinExistence type="inferred from homology"/>
<evidence type="ECO:0000256" key="1">
    <source>
        <dbReference type="ARBA" id="ARBA00002371"/>
    </source>
</evidence>
<evidence type="ECO:0000256" key="8">
    <source>
        <dbReference type="ARBA" id="ARBA00023157"/>
    </source>
</evidence>
<comment type="subcellular location">
    <subcellularLocation>
        <location evidence="2">Secreted</location>
    </subcellularLocation>
</comment>